<accession>A0A075AZW2</accession>
<protein>
    <submittedName>
        <fullName evidence="1">Uncharacterized protein</fullName>
    </submittedName>
</protein>
<reference evidence="2" key="3">
    <citation type="submission" date="2018-08" db="EMBL/GenBank/DDBJ databases">
        <title>Leveraging single-cell genomics to expand the Fungal Tree of Life.</title>
        <authorList>
            <consortium name="DOE Joint Genome Institute"/>
            <person name="Ahrendt S.R."/>
            <person name="Quandt C.A."/>
            <person name="Ciobanu D."/>
            <person name="Clum A."/>
            <person name="Salamov A."/>
            <person name="Andreopoulos B."/>
            <person name="Cheng J.-F."/>
            <person name="Woyke T."/>
            <person name="Pelin A."/>
            <person name="Henrissat B."/>
            <person name="Reynolds N."/>
            <person name="Benny G.L."/>
            <person name="Smith M.E."/>
            <person name="James T.Y."/>
            <person name="Grigoriev I.V."/>
        </authorList>
    </citation>
    <scope>NUCLEOTIDE SEQUENCE</scope>
    <source>
        <strain evidence="2">CSF55</strain>
    </source>
</reference>
<evidence type="ECO:0000313" key="4">
    <source>
        <dbReference type="Proteomes" id="UP000281549"/>
    </source>
</evidence>
<sequence>MFMNKMILGLNIVCCIRFPTAIDHRLFRVKWMLKRIHEIFRTCINGLTLETIIDSEIDHYLLLKMDDYSPPQMDVEEEP</sequence>
<keyword evidence="3" id="KW-1185">Reference proteome</keyword>
<dbReference type="Proteomes" id="UP000281549">
    <property type="component" value="Unassembled WGS sequence"/>
</dbReference>
<proteinExistence type="predicted"/>
<dbReference type="HOGENOM" id="CLU_2607345_0_0_1"/>
<evidence type="ECO:0000313" key="2">
    <source>
        <dbReference type="EMBL" id="RKP17601.1"/>
    </source>
</evidence>
<reference evidence="1 3" key="1">
    <citation type="journal article" date="2013" name="Curr. Biol.">
        <title>Shared signatures of parasitism and phylogenomics unite Cryptomycota and microsporidia.</title>
        <authorList>
            <person name="James T.Y."/>
            <person name="Pelin A."/>
            <person name="Bonen L."/>
            <person name="Ahrendt S."/>
            <person name="Sain D."/>
            <person name="Corradi N."/>
            <person name="Stajich J.E."/>
        </authorList>
    </citation>
    <scope>NUCLEOTIDE SEQUENCE [LARGE SCALE GENOMIC DNA]</scope>
    <source>
        <strain evidence="1 3">CSF55</strain>
        <strain evidence="1 3">CSF55</strain>
    </source>
</reference>
<reference evidence="4" key="2">
    <citation type="journal article" date="2018" name="Nat. Microbiol.">
        <title>Leveraging single-cell genomics to expand the fungal tree of life.</title>
        <authorList>
            <person name="Ahrendt S.R."/>
            <person name="Quandt C.A."/>
            <person name="Ciobanu D."/>
            <person name="Clum A."/>
            <person name="Salamov A."/>
            <person name="Andreopoulos B."/>
            <person name="Cheng J.F."/>
            <person name="Woyke T."/>
            <person name="Pelin A."/>
            <person name="Henrissat B."/>
            <person name="Reynolds N.K."/>
            <person name="Benny G.L."/>
            <person name="Smith M.E."/>
            <person name="James T.Y."/>
            <person name="Grigoriev I.V."/>
        </authorList>
    </citation>
    <scope>NUCLEOTIDE SEQUENCE [LARGE SCALE GENOMIC DNA]</scope>
    <source>
        <strain evidence="4">CSF55</strain>
    </source>
</reference>
<name>A0A075AZW2_ROZAC</name>
<organism evidence="1 3">
    <name type="scientific">Rozella allomycis (strain CSF55)</name>
    <dbReference type="NCBI Taxonomy" id="988480"/>
    <lineage>
        <taxon>Eukaryota</taxon>
        <taxon>Fungi</taxon>
        <taxon>Fungi incertae sedis</taxon>
        <taxon>Cryptomycota</taxon>
        <taxon>Cryptomycota incertae sedis</taxon>
        <taxon>Rozella</taxon>
    </lineage>
</organism>
<dbReference type="EMBL" id="KE560732">
    <property type="protein sequence ID" value="EPZ35881.1"/>
    <property type="molecule type" value="Genomic_DNA"/>
</dbReference>
<dbReference type="Proteomes" id="UP000030755">
    <property type="component" value="Unassembled WGS sequence"/>
</dbReference>
<dbReference type="EMBL" id="ML005755">
    <property type="protein sequence ID" value="RKP17601.1"/>
    <property type="molecule type" value="Genomic_DNA"/>
</dbReference>
<evidence type="ECO:0000313" key="3">
    <source>
        <dbReference type="Proteomes" id="UP000030755"/>
    </source>
</evidence>
<gene>
    <name evidence="1" type="ORF">O9G_006172</name>
    <name evidence="2" type="ORF">ROZALSC1DRAFT_30613</name>
</gene>
<evidence type="ECO:0000313" key="1">
    <source>
        <dbReference type="EMBL" id="EPZ35881.1"/>
    </source>
</evidence>
<dbReference type="AlphaFoldDB" id="A0A075AZW2"/>